<dbReference type="NCBIfam" id="TIGR04350">
    <property type="entry name" value="C_S_lyase_PatB"/>
    <property type="match status" value="1"/>
</dbReference>
<dbReference type="InterPro" id="IPR027619">
    <property type="entry name" value="C-S_lyase_PatB-like"/>
</dbReference>
<dbReference type="InterPro" id="IPR015422">
    <property type="entry name" value="PyrdxlP-dep_Trfase_small"/>
</dbReference>
<evidence type="ECO:0000313" key="8">
    <source>
        <dbReference type="Proteomes" id="UP001221597"/>
    </source>
</evidence>
<dbReference type="PANTHER" id="PTHR43525:SF1">
    <property type="entry name" value="PROTEIN MALY"/>
    <property type="match status" value="1"/>
</dbReference>
<dbReference type="Gene3D" id="3.90.1150.10">
    <property type="entry name" value="Aspartate Aminotransferase, domain 1"/>
    <property type="match status" value="1"/>
</dbReference>
<gene>
    <name evidence="7" type="ORF">P9989_14460</name>
</gene>
<accession>A0ABY8IU17</accession>
<dbReference type="EC" id="4.4.1.13" evidence="2"/>
<evidence type="ECO:0000256" key="2">
    <source>
        <dbReference type="ARBA" id="ARBA00012224"/>
    </source>
</evidence>
<dbReference type="RefSeq" id="WP_283075583.1">
    <property type="nucleotide sequence ID" value="NZ_CP121671.1"/>
</dbReference>
<dbReference type="Gene3D" id="3.40.640.10">
    <property type="entry name" value="Type I PLP-dependent aspartate aminotransferase-like (Major domain)"/>
    <property type="match status" value="1"/>
</dbReference>
<dbReference type="InterPro" id="IPR015424">
    <property type="entry name" value="PyrdxlP-dep_Trfase"/>
</dbReference>
<dbReference type="InterPro" id="IPR051798">
    <property type="entry name" value="Class-II_PLP-Dep_Aminotrans"/>
</dbReference>
<dbReference type="Proteomes" id="UP001221597">
    <property type="component" value="Chromosome"/>
</dbReference>
<dbReference type="InterPro" id="IPR004839">
    <property type="entry name" value="Aminotransferase_I/II_large"/>
</dbReference>
<keyword evidence="4 7" id="KW-0456">Lyase</keyword>
<keyword evidence="3" id="KW-0663">Pyridoxal phosphate</keyword>
<evidence type="ECO:0000259" key="6">
    <source>
        <dbReference type="Pfam" id="PF00155"/>
    </source>
</evidence>
<dbReference type="GO" id="GO:0047804">
    <property type="term" value="F:cysteine-S-conjugate beta-lyase activity"/>
    <property type="evidence" value="ECO:0007669"/>
    <property type="project" value="UniProtKB-EC"/>
</dbReference>
<keyword evidence="7" id="KW-0808">Transferase</keyword>
<evidence type="ECO:0000256" key="1">
    <source>
        <dbReference type="ARBA" id="ARBA00001933"/>
    </source>
</evidence>
<dbReference type="EMBL" id="CP121671">
    <property type="protein sequence ID" value="WFT73574.1"/>
    <property type="molecule type" value="Genomic_DNA"/>
</dbReference>
<dbReference type="CDD" id="cd00609">
    <property type="entry name" value="AAT_like"/>
    <property type="match status" value="1"/>
</dbReference>
<reference evidence="7 8" key="1">
    <citation type="submission" date="2023-04" db="EMBL/GenBank/DDBJ databases">
        <title>Genome sequence of Halobacillus naozhouensis KACC 21980.</title>
        <authorList>
            <person name="Kim S."/>
            <person name="Heo J."/>
            <person name="Kwon S.-W."/>
        </authorList>
    </citation>
    <scope>NUCLEOTIDE SEQUENCE [LARGE SCALE GENOMIC DNA]</scope>
    <source>
        <strain evidence="7 8">KCTC 13234</strain>
    </source>
</reference>
<evidence type="ECO:0000256" key="5">
    <source>
        <dbReference type="ARBA" id="ARBA00037974"/>
    </source>
</evidence>
<comment type="cofactor">
    <cofactor evidence="1">
        <name>pyridoxal 5'-phosphate</name>
        <dbReference type="ChEBI" id="CHEBI:597326"/>
    </cofactor>
</comment>
<sequence>MNRFYELTERRGTRSVKWDLAEELYQDSDVLPMWVADMDFKAPEAVVQALTQRVEHGIFGYTIADDPLKSAIIEWLNKRHNWNVERNWITYSPGVIPSLHMAVQSLTGKNDAILIQTPVYPPFSSVVKDHDRTLVENPLVFNEGIYSIDFSDFEAKIQDHQVKLFILCNPHNPVGRVWTRAELEQINDICLKHGVIVISDEIHADLIFPGHTHIPIASLSKEASNNTITCLSPTKTFNLAGLQASYLITENDEARGLLTDHFNKQGMFMLNTLGITAMEAAYLHGEEWLEELIETLEMNRNYVTQRLHEETETLRVTPAEGTYLLWIDCRKLNLSQPELISFMQKKAKVGLNEGASFGEEGTGFMRMNIAAPKKLIEEGVSRIIQAVNNDKTKT</sequence>
<protein>
    <recommendedName>
        <fullName evidence="2">cysteine-S-conjugate beta-lyase</fullName>
        <ecNumber evidence="2">4.4.1.13</ecNumber>
    </recommendedName>
</protein>
<evidence type="ECO:0000256" key="4">
    <source>
        <dbReference type="ARBA" id="ARBA00023239"/>
    </source>
</evidence>
<proteinExistence type="inferred from homology"/>
<dbReference type="SUPFAM" id="SSF53383">
    <property type="entry name" value="PLP-dependent transferases"/>
    <property type="match status" value="1"/>
</dbReference>
<name>A0ABY8IU17_9BACI</name>
<keyword evidence="8" id="KW-1185">Reference proteome</keyword>
<dbReference type="GO" id="GO:0008483">
    <property type="term" value="F:transaminase activity"/>
    <property type="evidence" value="ECO:0007669"/>
    <property type="project" value="UniProtKB-KW"/>
</dbReference>
<evidence type="ECO:0000313" key="7">
    <source>
        <dbReference type="EMBL" id="WFT73574.1"/>
    </source>
</evidence>
<evidence type="ECO:0000256" key="3">
    <source>
        <dbReference type="ARBA" id="ARBA00022898"/>
    </source>
</evidence>
<dbReference type="Pfam" id="PF00155">
    <property type="entry name" value="Aminotran_1_2"/>
    <property type="match status" value="1"/>
</dbReference>
<keyword evidence="7" id="KW-0032">Aminotransferase</keyword>
<organism evidence="7 8">
    <name type="scientific">Halobacillus naozhouensis</name>
    <dbReference type="NCBI Taxonomy" id="554880"/>
    <lineage>
        <taxon>Bacteria</taxon>
        <taxon>Bacillati</taxon>
        <taxon>Bacillota</taxon>
        <taxon>Bacilli</taxon>
        <taxon>Bacillales</taxon>
        <taxon>Bacillaceae</taxon>
        <taxon>Halobacillus</taxon>
    </lineage>
</organism>
<comment type="similarity">
    <text evidence="5">Belongs to the class-II pyridoxal-phosphate-dependent aminotransferase family. MalY/PatB cystathionine beta-lyase subfamily.</text>
</comment>
<feature type="domain" description="Aminotransferase class I/classII large" evidence="6">
    <location>
        <begin position="35"/>
        <end position="383"/>
    </location>
</feature>
<dbReference type="InterPro" id="IPR015421">
    <property type="entry name" value="PyrdxlP-dep_Trfase_major"/>
</dbReference>
<dbReference type="PANTHER" id="PTHR43525">
    <property type="entry name" value="PROTEIN MALY"/>
    <property type="match status" value="1"/>
</dbReference>